<dbReference type="InterPro" id="IPR028281">
    <property type="entry name" value="Sirohaem_synthase_central"/>
</dbReference>
<accession>A0A1W1HI70</accession>
<name>A0A1W1HI70_9BACT</name>
<dbReference type="EMBL" id="FWEV01000304">
    <property type="protein sequence ID" value="SLM32207.1"/>
    <property type="molecule type" value="Genomic_DNA"/>
</dbReference>
<dbReference type="AlphaFoldDB" id="A0A1W1HI70"/>
<protein>
    <recommendedName>
        <fullName evidence="2">precorrin-2 dehydrogenase</fullName>
        <ecNumber evidence="2">1.3.1.76</ecNumber>
    </recommendedName>
</protein>
<dbReference type="Pfam" id="PF13241">
    <property type="entry name" value="NAD_binding_7"/>
    <property type="match status" value="1"/>
</dbReference>
<comment type="catalytic activity">
    <reaction evidence="6">
        <text>precorrin-2 + NAD(+) = sirohydrochlorin + NADH + 2 H(+)</text>
        <dbReference type="Rhea" id="RHEA:15613"/>
        <dbReference type="ChEBI" id="CHEBI:15378"/>
        <dbReference type="ChEBI" id="CHEBI:57540"/>
        <dbReference type="ChEBI" id="CHEBI:57945"/>
        <dbReference type="ChEBI" id="CHEBI:58351"/>
        <dbReference type="ChEBI" id="CHEBI:58827"/>
        <dbReference type="EC" id="1.3.1.76"/>
    </reaction>
</comment>
<sequence>MKYYPVLLDINMKNCLVVGGGKVGARKAATLAEAGGVVTVVSPDFSNSFYRHPLNSYGNIKKIERSYQTSDLDTMFLVICATNHESTNIKVTADANTKGILCNIADNPESSHFILPAIINRGDLMITVSTSGSSPAFAKKIKNELEQKFGKEYEFFLDLMGLIRKRLLNFSKTKEGMQSELTQKQHAAIFRKLVNSDILNRIAENDESAVYTILKEILNGFPEEIYLNPDSGNIFSFSEDCS</sequence>
<keyword evidence="5" id="KW-0627">Porphyrin biosynthesis</keyword>
<comment type="pathway">
    <text evidence="1">Porphyrin-containing compound metabolism; siroheme biosynthesis; sirohydrochlorin from precorrin-2: step 1/1.</text>
</comment>
<evidence type="ECO:0000256" key="4">
    <source>
        <dbReference type="ARBA" id="ARBA00023027"/>
    </source>
</evidence>
<keyword evidence="4" id="KW-0520">NAD</keyword>
<dbReference type="OrthoDB" id="9815856at2"/>
<evidence type="ECO:0000313" key="9">
    <source>
        <dbReference type="Proteomes" id="UP000191931"/>
    </source>
</evidence>
<dbReference type="PANTHER" id="PTHR35330:SF1">
    <property type="entry name" value="SIROHEME BIOSYNTHESIS PROTEIN MET8"/>
    <property type="match status" value="1"/>
</dbReference>
<dbReference type="PANTHER" id="PTHR35330">
    <property type="entry name" value="SIROHEME BIOSYNTHESIS PROTEIN MET8"/>
    <property type="match status" value="1"/>
</dbReference>
<dbReference type="InterPro" id="IPR042518">
    <property type="entry name" value="SirC_C"/>
</dbReference>
<dbReference type="GO" id="GO:0043115">
    <property type="term" value="F:precorrin-2 dehydrogenase activity"/>
    <property type="evidence" value="ECO:0007669"/>
    <property type="project" value="UniProtKB-EC"/>
</dbReference>
<dbReference type="InterPro" id="IPR028161">
    <property type="entry name" value="Met8-like"/>
</dbReference>
<dbReference type="GO" id="GO:0008168">
    <property type="term" value="F:methyltransferase activity"/>
    <property type="evidence" value="ECO:0007669"/>
    <property type="project" value="UniProtKB-KW"/>
</dbReference>
<dbReference type="SUPFAM" id="SSF51735">
    <property type="entry name" value="NAD(P)-binding Rossmann-fold domains"/>
    <property type="match status" value="1"/>
</dbReference>
<dbReference type="RefSeq" id="WP_080801640.1">
    <property type="nucleotide sequence ID" value="NZ_LT828542.1"/>
</dbReference>
<dbReference type="GO" id="GO:0019354">
    <property type="term" value="P:siroheme biosynthetic process"/>
    <property type="evidence" value="ECO:0007669"/>
    <property type="project" value="UniProtKB-UniPathway"/>
</dbReference>
<gene>
    <name evidence="8" type="primary">cysG</name>
    <name evidence="8" type="ORF">MTBBW1_600037</name>
</gene>
<dbReference type="Gene3D" id="1.10.8.610">
    <property type="entry name" value="SirC, precorrin-2 dehydrogenase, C-terminal helical domain-like"/>
    <property type="match status" value="1"/>
</dbReference>
<dbReference type="Proteomes" id="UP000191931">
    <property type="component" value="Unassembled WGS sequence"/>
</dbReference>
<evidence type="ECO:0000256" key="1">
    <source>
        <dbReference type="ARBA" id="ARBA00005010"/>
    </source>
</evidence>
<organism evidence="8 9">
    <name type="scientific">Desulfamplus magnetovallimortis</name>
    <dbReference type="NCBI Taxonomy" id="1246637"/>
    <lineage>
        <taxon>Bacteria</taxon>
        <taxon>Pseudomonadati</taxon>
        <taxon>Thermodesulfobacteriota</taxon>
        <taxon>Desulfobacteria</taxon>
        <taxon>Desulfobacterales</taxon>
        <taxon>Desulfobacteraceae</taxon>
        <taxon>Desulfamplus</taxon>
    </lineage>
</organism>
<evidence type="ECO:0000313" key="8">
    <source>
        <dbReference type="EMBL" id="SLM32207.1"/>
    </source>
</evidence>
<evidence type="ECO:0000256" key="5">
    <source>
        <dbReference type="ARBA" id="ARBA00023244"/>
    </source>
</evidence>
<keyword evidence="8" id="KW-0489">Methyltransferase</keyword>
<keyword evidence="9" id="KW-1185">Reference proteome</keyword>
<dbReference type="UniPathway" id="UPA00262">
    <property type="reaction ID" value="UER00222"/>
</dbReference>
<keyword evidence="8" id="KW-0808">Transferase</keyword>
<dbReference type="STRING" id="1246637.MTBBW1_600037"/>
<proteinExistence type="predicted"/>
<reference evidence="8 9" key="1">
    <citation type="submission" date="2017-03" db="EMBL/GenBank/DDBJ databases">
        <authorList>
            <person name="Afonso C.L."/>
            <person name="Miller P.J."/>
            <person name="Scott M.A."/>
            <person name="Spackman E."/>
            <person name="Goraichik I."/>
            <person name="Dimitrov K.M."/>
            <person name="Suarez D.L."/>
            <person name="Swayne D.E."/>
        </authorList>
    </citation>
    <scope>NUCLEOTIDE SEQUENCE [LARGE SCALE GENOMIC DNA]</scope>
    <source>
        <strain evidence="8">PRJEB14757</strain>
    </source>
</reference>
<dbReference type="NCBIfam" id="TIGR01470">
    <property type="entry name" value="cysG_Nterm"/>
    <property type="match status" value="1"/>
</dbReference>
<dbReference type="SUPFAM" id="SSF75615">
    <property type="entry name" value="Siroheme synthase middle domains-like"/>
    <property type="match status" value="1"/>
</dbReference>
<feature type="domain" description="Siroheme synthase central" evidence="7">
    <location>
        <begin position="121"/>
        <end position="147"/>
    </location>
</feature>
<dbReference type="GO" id="GO:0032259">
    <property type="term" value="P:methylation"/>
    <property type="evidence" value="ECO:0007669"/>
    <property type="project" value="UniProtKB-KW"/>
</dbReference>
<dbReference type="GO" id="GO:0004325">
    <property type="term" value="F:ferrochelatase activity"/>
    <property type="evidence" value="ECO:0007669"/>
    <property type="project" value="InterPro"/>
</dbReference>
<evidence type="ECO:0000256" key="6">
    <source>
        <dbReference type="ARBA" id="ARBA00047561"/>
    </source>
</evidence>
<keyword evidence="3 8" id="KW-0560">Oxidoreductase</keyword>
<evidence type="ECO:0000259" key="7">
    <source>
        <dbReference type="Pfam" id="PF14824"/>
    </source>
</evidence>
<evidence type="ECO:0000256" key="2">
    <source>
        <dbReference type="ARBA" id="ARBA00012400"/>
    </source>
</evidence>
<evidence type="ECO:0000256" key="3">
    <source>
        <dbReference type="ARBA" id="ARBA00023002"/>
    </source>
</evidence>
<dbReference type="EC" id="1.3.1.76" evidence="2"/>
<dbReference type="Pfam" id="PF14824">
    <property type="entry name" value="Sirohm_synth_M"/>
    <property type="match status" value="1"/>
</dbReference>
<dbReference type="Gene3D" id="3.40.50.720">
    <property type="entry name" value="NAD(P)-binding Rossmann-like Domain"/>
    <property type="match status" value="1"/>
</dbReference>
<dbReference type="InterPro" id="IPR036291">
    <property type="entry name" value="NAD(P)-bd_dom_sf"/>
</dbReference>
<dbReference type="InterPro" id="IPR006367">
    <property type="entry name" value="Sirohaem_synthase_N"/>
</dbReference>